<feature type="compositionally biased region" description="Basic and acidic residues" evidence="1">
    <location>
        <begin position="53"/>
        <end position="70"/>
    </location>
</feature>
<proteinExistence type="predicted"/>
<reference evidence="3" key="1">
    <citation type="submission" date="2025-08" db="UniProtKB">
        <authorList>
            <consortium name="RefSeq"/>
        </authorList>
    </citation>
    <scope>IDENTIFICATION</scope>
    <source>
        <tissue evidence="3">Muscle</tissue>
    </source>
</reference>
<feature type="region of interest" description="Disordered" evidence="1">
    <location>
        <begin position="230"/>
        <end position="262"/>
    </location>
</feature>
<feature type="region of interest" description="Disordered" evidence="1">
    <location>
        <begin position="202"/>
        <end position="221"/>
    </location>
</feature>
<feature type="compositionally biased region" description="Basic residues" evidence="1">
    <location>
        <begin position="247"/>
        <end position="257"/>
    </location>
</feature>
<keyword evidence="2" id="KW-1185">Reference proteome</keyword>
<evidence type="ECO:0000256" key="1">
    <source>
        <dbReference type="SAM" id="MobiDB-lite"/>
    </source>
</evidence>
<dbReference type="GeneID" id="111089871"/>
<protein>
    <submittedName>
        <fullName evidence="3">Uncharacterized protein LOC111089871</fullName>
    </submittedName>
</protein>
<dbReference type="RefSeq" id="XP_022258812.1">
    <property type="nucleotide sequence ID" value="XM_022403104.1"/>
</dbReference>
<evidence type="ECO:0000313" key="2">
    <source>
        <dbReference type="Proteomes" id="UP000694941"/>
    </source>
</evidence>
<feature type="region of interest" description="Disordered" evidence="1">
    <location>
        <begin position="155"/>
        <end position="187"/>
    </location>
</feature>
<sequence length="391" mass="44376">MQVPSEQQGMVLPDTEEEQDQENNDTWNEQGMGKRKSSVWTLFGGNITRRRSRGDSLEDIERNSPGHSTDIDSIKSSGTWGYSGPDEVVSVKDLTNHNIRDSPYQTLLNKTNNSNKNTSNGLQQTPRQLSVLENIVLQLSPKGPRKYAKRFKAFTPTTSTNQQRLQPIKGHRQPVVGSSSLESSPSTGYFANSMLNLREKGTPSFNFTKSTPNLPNSGKHHQSKYLYHTDLENQSSPKPETEIKRSSFQRRSTKKQIRPLPTSHVSCEGTVRCLSLPDITDTVAAREVSMDDFNKCRWRSETDLVDITHSSTFSSDDLRYKVAPVTRRIKRRRFTLEPHQPPGTSFQRDQHGLVQQASMTPDHCDLPKVSNETSSKTLWTIVKEIQNKQWF</sequence>
<accession>A0ABM1TSF6</accession>
<name>A0ABM1TSF6_LIMPO</name>
<feature type="compositionally biased region" description="Acidic residues" evidence="1">
    <location>
        <begin position="14"/>
        <end position="23"/>
    </location>
</feature>
<dbReference type="Proteomes" id="UP000694941">
    <property type="component" value="Unplaced"/>
</dbReference>
<gene>
    <name evidence="3" type="primary">LOC111089871</name>
</gene>
<feature type="region of interest" description="Disordered" evidence="1">
    <location>
        <begin position="1"/>
        <end position="70"/>
    </location>
</feature>
<organism evidence="2 3">
    <name type="scientific">Limulus polyphemus</name>
    <name type="common">Atlantic horseshoe crab</name>
    <dbReference type="NCBI Taxonomy" id="6850"/>
    <lineage>
        <taxon>Eukaryota</taxon>
        <taxon>Metazoa</taxon>
        <taxon>Ecdysozoa</taxon>
        <taxon>Arthropoda</taxon>
        <taxon>Chelicerata</taxon>
        <taxon>Merostomata</taxon>
        <taxon>Xiphosura</taxon>
        <taxon>Limulidae</taxon>
        <taxon>Limulus</taxon>
    </lineage>
</organism>
<feature type="compositionally biased region" description="Polar residues" evidence="1">
    <location>
        <begin position="203"/>
        <end position="216"/>
    </location>
</feature>
<feature type="compositionally biased region" description="Polar residues" evidence="1">
    <location>
        <begin position="155"/>
        <end position="165"/>
    </location>
</feature>
<evidence type="ECO:0000313" key="3">
    <source>
        <dbReference type="RefSeq" id="XP_022258812.1"/>
    </source>
</evidence>